<comment type="caution">
    <text evidence="9">The sequence shown here is derived from an EMBL/GenBank/DDBJ whole genome shotgun (WGS) entry which is preliminary data.</text>
</comment>
<feature type="transmembrane region" description="Helical" evidence="7">
    <location>
        <begin position="174"/>
        <end position="192"/>
    </location>
</feature>
<evidence type="ECO:0000256" key="7">
    <source>
        <dbReference type="RuleBase" id="RU363032"/>
    </source>
</evidence>
<dbReference type="InterPro" id="IPR000515">
    <property type="entry name" value="MetI-like"/>
</dbReference>
<keyword evidence="4 7" id="KW-0812">Transmembrane</keyword>
<evidence type="ECO:0000256" key="1">
    <source>
        <dbReference type="ARBA" id="ARBA00004651"/>
    </source>
</evidence>
<feature type="domain" description="ABC transmembrane type-1" evidence="8">
    <location>
        <begin position="95"/>
        <end position="303"/>
    </location>
</feature>
<proteinExistence type="inferred from homology"/>
<evidence type="ECO:0000259" key="8">
    <source>
        <dbReference type="PROSITE" id="PS50928"/>
    </source>
</evidence>
<comment type="similarity">
    <text evidence="7">Belongs to the binding-protein-dependent transport system permease family.</text>
</comment>
<comment type="subcellular location">
    <subcellularLocation>
        <location evidence="1 7">Cell membrane</location>
        <topology evidence="1 7">Multi-pass membrane protein</topology>
    </subcellularLocation>
</comment>
<dbReference type="Pfam" id="PF00528">
    <property type="entry name" value="BPD_transp_1"/>
    <property type="match status" value="1"/>
</dbReference>
<dbReference type="CDD" id="cd06261">
    <property type="entry name" value="TM_PBP2"/>
    <property type="match status" value="1"/>
</dbReference>
<keyword evidence="6 7" id="KW-0472">Membrane</keyword>
<evidence type="ECO:0000313" key="10">
    <source>
        <dbReference type="Proteomes" id="UP000633205"/>
    </source>
</evidence>
<dbReference type="PANTHER" id="PTHR43163">
    <property type="entry name" value="DIPEPTIDE TRANSPORT SYSTEM PERMEASE PROTEIN DPPB-RELATED"/>
    <property type="match status" value="1"/>
</dbReference>
<dbReference type="Pfam" id="PF19300">
    <property type="entry name" value="BPD_transp_1_N"/>
    <property type="match status" value="1"/>
</dbReference>
<feature type="transmembrane region" description="Helical" evidence="7">
    <location>
        <begin position="9"/>
        <end position="29"/>
    </location>
</feature>
<feature type="transmembrane region" description="Helical" evidence="7">
    <location>
        <begin position="143"/>
        <end position="168"/>
    </location>
</feature>
<keyword evidence="3" id="KW-1003">Cell membrane</keyword>
<dbReference type="PANTHER" id="PTHR43163:SF3">
    <property type="entry name" value="PEPTIDE ABC TRANSPORTER PERMEASE PROTEIN"/>
    <property type="match status" value="1"/>
</dbReference>
<dbReference type="InterPro" id="IPR045621">
    <property type="entry name" value="BPD_transp_1_N"/>
</dbReference>
<reference evidence="9" key="2">
    <citation type="submission" date="2020-09" db="EMBL/GenBank/DDBJ databases">
        <authorList>
            <person name="Sun Q."/>
            <person name="Zhou Y."/>
        </authorList>
    </citation>
    <scope>NUCLEOTIDE SEQUENCE</scope>
    <source>
        <strain evidence="9">CGMCC 1.15152</strain>
    </source>
</reference>
<dbReference type="SUPFAM" id="SSF161098">
    <property type="entry name" value="MetI-like"/>
    <property type="match status" value="1"/>
</dbReference>
<keyword evidence="10" id="KW-1185">Reference proteome</keyword>
<reference evidence="9" key="1">
    <citation type="journal article" date="2014" name="Int. J. Syst. Evol. Microbiol.">
        <title>Complete genome sequence of Corynebacterium casei LMG S-19264T (=DSM 44701T), isolated from a smear-ripened cheese.</title>
        <authorList>
            <consortium name="US DOE Joint Genome Institute (JGI-PGF)"/>
            <person name="Walter F."/>
            <person name="Albersmeier A."/>
            <person name="Kalinowski J."/>
            <person name="Ruckert C."/>
        </authorList>
    </citation>
    <scope>NUCLEOTIDE SEQUENCE</scope>
    <source>
        <strain evidence="9">CGMCC 1.15152</strain>
    </source>
</reference>
<dbReference type="Gene3D" id="1.10.3720.10">
    <property type="entry name" value="MetI-like"/>
    <property type="match status" value="1"/>
</dbReference>
<evidence type="ECO:0000256" key="6">
    <source>
        <dbReference type="ARBA" id="ARBA00023136"/>
    </source>
</evidence>
<dbReference type="PROSITE" id="PS50928">
    <property type="entry name" value="ABC_TM1"/>
    <property type="match status" value="1"/>
</dbReference>
<sequence length="313" mass="32633">MLTFIAKRVVSGAILLLVICALAYTLLFFSGTNIARNLAGDQATEEQVAYRAQELGLDRPLVERFFSWLASAASGDLGTSWFTAQPVTATIGDRLPVTLVIVTVSILLTALVAAAIGVAAAVRGGWVDRAVQVGSIAGDIVPNFVLALALVIIFAINLDVFPAVSTIAPGAPPSVWIASLTLPVIAIVISAVTGSTQQFRSAVLAQLEKEYVRTLRSRGIGEGEILFAHVLKNAAPAGLTVLSLQFIGMLGGVVIVEKIFSIPGIGSTAVSATSQSDIPVIMGVVIATVIIVIIVNLLVDIANGWLNPKVRVS</sequence>
<accession>A0A916Y172</accession>
<dbReference type="GO" id="GO:0055085">
    <property type="term" value="P:transmembrane transport"/>
    <property type="evidence" value="ECO:0007669"/>
    <property type="project" value="InterPro"/>
</dbReference>
<dbReference type="InterPro" id="IPR035906">
    <property type="entry name" value="MetI-like_sf"/>
</dbReference>
<dbReference type="EMBL" id="BMHO01000001">
    <property type="protein sequence ID" value="GGD26241.1"/>
    <property type="molecule type" value="Genomic_DNA"/>
</dbReference>
<feature type="transmembrane region" description="Helical" evidence="7">
    <location>
        <begin position="97"/>
        <end position="122"/>
    </location>
</feature>
<organism evidence="9 10">
    <name type="scientific">Microbacterium faecale</name>
    <dbReference type="NCBI Taxonomy" id="1804630"/>
    <lineage>
        <taxon>Bacteria</taxon>
        <taxon>Bacillati</taxon>
        <taxon>Actinomycetota</taxon>
        <taxon>Actinomycetes</taxon>
        <taxon>Micrococcales</taxon>
        <taxon>Microbacteriaceae</taxon>
        <taxon>Microbacterium</taxon>
    </lineage>
</organism>
<feature type="transmembrane region" description="Helical" evidence="7">
    <location>
        <begin position="239"/>
        <end position="260"/>
    </location>
</feature>
<evidence type="ECO:0000313" key="9">
    <source>
        <dbReference type="EMBL" id="GGD26241.1"/>
    </source>
</evidence>
<gene>
    <name evidence="9" type="ORF">GCM10010915_02870</name>
</gene>
<dbReference type="Proteomes" id="UP000633205">
    <property type="component" value="Unassembled WGS sequence"/>
</dbReference>
<evidence type="ECO:0000256" key="3">
    <source>
        <dbReference type="ARBA" id="ARBA00022475"/>
    </source>
</evidence>
<dbReference type="AlphaFoldDB" id="A0A916Y172"/>
<protein>
    <submittedName>
        <fullName evidence="9">ABC transporter permease</fullName>
    </submittedName>
</protein>
<keyword evidence="2 7" id="KW-0813">Transport</keyword>
<name>A0A916Y172_9MICO</name>
<dbReference type="RefSeq" id="WP_188710548.1">
    <property type="nucleotide sequence ID" value="NZ_BMHO01000001.1"/>
</dbReference>
<evidence type="ECO:0000256" key="4">
    <source>
        <dbReference type="ARBA" id="ARBA00022692"/>
    </source>
</evidence>
<evidence type="ECO:0000256" key="5">
    <source>
        <dbReference type="ARBA" id="ARBA00022989"/>
    </source>
</evidence>
<keyword evidence="5 7" id="KW-1133">Transmembrane helix</keyword>
<feature type="transmembrane region" description="Helical" evidence="7">
    <location>
        <begin position="280"/>
        <end position="299"/>
    </location>
</feature>
<evidence type="ECO:0000256" key="2">
    <source>
        <dbReference type="ARBA" id="ARBA00022448"/>
    </source>
</evidence>
<dbReference type="GO" id="GO:0005886">
    <property type="term" value="C:plasma membrane"/>
    <property type="evidence" value="ECO:0007669"/>
    <property type="project" value="UniProtKB-SubCell"/>
</dbReference>